<feature type="region of interest" description="Disordered" evidence="1">
    <location>
        <begin position="377"/>
        <end position="397"/>
    </location>
</feature>
<dbReference type="AlphaFoldDB" id="A0A4Y8X4E2"/>
<dbReference type="OrthoDB" id="8477132at2"/>
<keyword evidence="2" id="KW-1133">Transmembrane helix</keyword>
<feature type="compositionally biased region" description="Basic and acidic residues" evidence="1">
    <location>
        <begin position="170"/>
        <end position="189"/>
    </location>
</feature>
<feature type="transmembrane region" description="Helical" evidence="2">
    <location>
        <begin position="298"/>
        <end position="321"/>
    </location>
</feature>
<dbReference type="EMBL" id="JACHMC010000001">
    <property type="protein sequence ID" value="MBB4883125.1"/>
    <property type="molecule type" value="Genomic_DNA"/>
</dbReference>
<evidence type="ECO:0000256" key="1">
    <source>
        <dbReference type="SAM" id="MobiDB-lite"/>
    </source>
</evidence>
<feature type="transmembrane region" description="Helical" evidence="2">
    <location>
        <begin position="225"/>
        <end position="246"/>
    </location>
</feature>
<gene>
    <name evidence="3" type="ORF">BJ976_001476</name>
</gene>
<sequence>MPSHPVPASSDRDAGRHGGVDERRVGLIADPGVPWTLAQEVAETLPDRLAERHEDEVRWSVEARRQVLPVSADGHLVLDGEAARLAEENDWDTVVAVVDLPRFDEGRGVLADVLPGRRAASVCVPALGVLRTRSRLEETVVRVLEYMDAVPAPDVEMEVSESDGEASEGVGREHITPVPDTELHGSGRHPDLSTVFVKGPGGTLRLLLGMVAANRPLRLARGMKWAVASAGAAGAYGVFFGSIWSLSNQMSTPRLTGVSALAVIMLVLWLTTTNGLWVRGGRHGGRPALDNLSTLATVGLACSALYAALFAVLAVVATVIIPMPYLSAQLNEDAGWADMMRLVWLSTSMGTMAGAVGAGFDDAERIRTATYSRRELERRRLADDGGDDGPDGSTPRE</sequence>
<feature type="compositionally biased region" description="Acidic residues" evidence="1">
    <location>
        <begin position="156"/>
        <end position="166"/>
    </location>
</feature>
<feature type="compositionally biased region" description="Basic and acidic residues" evidence="1">
    <location>
        <begin position="10"/>
        <end position="23"/>
    </location>
</feature>
<keyword evidence="4" id="KW-1185">Reference proteome</keyword>
<evidence type="ECO:0000313" key="4">
    <source>
        <dbReference type="Proteomes" id="UP000560081"/>
    </source>
</evidence>
<dbReference type="Proteomes" id="UP000560081">
    <property type="component" value="Unassembled WGS sequence"/>
</dbReference>
<feature type="transmembrane region" description="Helical" evidence="2">
    <location>
        <begin position="341"/>
        <end position="360"/>
    </location>
</feature>
<organism evidence="3 4">
    <name type="scientific">Micrococcus flavus</name>
    <dbReference type="NCBI Taxonomy" id="384602"/>
    <lineage>
        <taxon>Bacteria</taxon>
        <taxon>Bacillati</taxon>
        <taxon>Actinomycetota</taxon>
        <taxon>Actinomycetes</taxon>
        <taxon>Micrococcales</taxon>
        <taxon>Micrococcaceae</taxon>
        <taxon>Micrococcus</taxon>
    </lineage>
</organism>
<dbReference type="RefSeq" id="WP_135028379.1">
    <property type="nucleotide sequence ID" value="NZ_BMLA01000001.1"/>
</dbReference>
<name>A0A4Y8X4E2_9MICC</name>
<comment type="caution">
    <text evidence="3">The sequence shown here is derived from an EMBL/GenBank/DDBJ whole genome shotgun (WGS) entry which is preliminary data.</text>
</comment>
<protein>
    <recommendedName>
        <fullName evidence="5">DUF2267 domain-containing protein</fullName>
    </recommendedName>
</protein>
<keyword evidence="2" id="KW-0472">Membrane</keyword>
<evidence type="ECO:0008006" key="5">
    <source>
        <dbReference type="Google" id="ProtNLM"/>
    </source>
</evidence>
<feature type="region of interest" description="Disordered" evidence="1">
    <location>
        <begin position="156"/>
        <end position="189"/>
    </location>
</feature>
<accession>A0A4Y8X4E2</accession>
<keyword evidence="2" id="KW-0812">Transmembrane</keyword>
<feature type="region of interest" description="Disordered" evidence="1">
    <location>
        <begin position="1"/>
        <end position="23"/>
    </location>
</feature>
<evidence type="ECO:0000313" key="3">
    <source>
        <dbReference type="EMBL" id="MBB4883125.1"/>
    </source>
</evidence>
<reference evidence="3 4" key="1">
    <citation type="submission" date="2020-08" db="EMBL/GenBank/DDBJ databases">
        <title>Sequencing the genomes of 1000 actinobacteria strains.</title>
        <authorList>
            <person name="Klenk H.-P."/>
        </authorList>
    </citation>
    <scope>NUCLEOTIDE SEQUENCE [LARGE SCALE GENOMIC DNA]</scope>
    <source>
        <strain evidence="3 4">DSM 19079</strain>
    </source>
</reference>
<evidence type="ECO:0000256" key="2">
    <source>
        <dbReference type="SAM" id="Phobius"/>
    </source>
</evidence>
<feature type="transmembrane region" description="Helical" evidence="2">
    <location>
        <begin position="258"/>
        <end position="277"/>
    </location>
</feature>
<proteinExistence type="predicted"/>